<evidence type="ECO:0000313" key="2">
    <source>
        <dbReference type="EMBL" id="KAL3315052.1"/>
    </source>
</evidence>
<sequence length="298" mass="33529">MILPESLSNGIEMQSNVQRCDSWSCTVANTRQNSISWSPERKLIKQDSEEYQRVLATYQNTISTDLGDARPVFYVENIESSAVNIVPYHFLPLLLVLDLSNDEKSLFHLMQGRIVLIFCMLGLGNIFGRIFSNIFLAKTLKAKEKRTHLSSTQDLAGFRKTFSSPFTLNAIVSFFLAGTMIIFPWTTRGLTISSYLSEKTKEEMLTPFTRISLFFLSSFLFGFASATLISLRSSLIVELFGSARLMNAFNYLLIFQGIGTSLGSPLMAVLSETTCGYMHFYTRPHIAVNITLDKTKPP</sequence>
<feature type="transmembrane region" description="Helical" evidence="1">
    <location>
        <begin position="208"/>
        <end position="229"/>
    </location>
</feature>
<feature type="transmembrane region" description="Helical" evidence="1">
    <location>
        <begin position="114"/>
        <end position="136"/>
    </location>
</feature>
<keyword evidence="1" id="KW-1133">Transmembrane helix</keyword>
<accession>A0ABD2Q742</accession>
<organism evidence="2 3">
    <name type="scientific">Cichlidogyrus casuarinus</name>
    <dbReference type="NCBI Taxonomy" id="1844966"/>
    <lineage>
        <taxon>Eukaryota</taxon>
        <taxon>Metazoa</taxon>
        <taxon>Spiralia</taxon>
        <taxon>Lophotrochozoa</taxon>
        <taxon>Platyhelminthes</taxon>
        <taxon>Monogenea</taxon>
        <taxon>Monopisthocotylea</taxon>
        <taxon>Dactylogyridea</taxon>
        <taxon>Ancyrocephalidae</taxon>
        <taxon>Cichlidogyrus</taxon>
    </lineage>
</organism>
<dbReference type="AlphaFoldDB" id="A0ABD2Q742"/>
<proteinExistence type="predicted"/>
<feature type="transmembrane region" description="Helical" evidence="1">
    <location>
        <begin position="249"/>
        <end position="270"/>
    </location>
</feature>
<comment type="caution">
    <text evidence="2">The sequence shown here is derived from an EMBL/GenBank/DDBJ whole genome shotgun (WGS) entry which is preliminary data.</text>
</comment>
<feature type="transmembrane region" description="Helical" evidence="1">
    <location>
        <begin position="166"/>
        <end position="187"/>
    </location>
</feature>
<gene>
    <name evidence="2" type="ORF">Ciccas_006313</name>
</gene>
<dbReference type="Proteomes" id="UP001626550">
    <property type="component" value="Unassembled WGS sequence"/>
</dbReference>
<keyword evidence="1" id="KW-0472">Membrane</keyword>
<evidence type="ECO:0000256" key="1">
    <source>
        <dbReference type="SAM" id="Phobius"/>
    </source>
</evidence>
<dbReference type="EMBL" id="JBJKFK010000838">
    <property type="protein sequence ID" value="KAL3315052.1"/>
    <property type="molecule type" value="Genomic_DNA"/>
</dbReference>
<keyword evidence="3" id="KW-1185">Reference proteome</keyword>
<name>A0ABD2Q742_9PLAT</name>
<protein>
    <submittedName>
        <fullName evidence="2">Uncharacterized protein</fullName>
    </submittedName>
</protein>
<evidence type="ECO:0000313" key="3">
    <source>
        <dbReference type="Proteomes" id="UP001626550"/>
    </source>
</evidence>
<reference evidence="2 3" key="1">
    <citation type="submission" date="2024-11" db="EMBL/GenBank/DDBJ databases">
        <title>Adaptive evolution of stress response genes in parasites aligns with host niche diversity.</title>
        <authorList>
            <person name="Hahn C."/>
            <person name="Resl P."/>
        </authorList>
    </citation>
    <scope>NUCLEOTIDE SEQUENCE [LARGE SCALE GENOMIC DNA]</scope>
    <source>
        <strain evidence="2">EGGRZ-B1_66</strain>
        <tissue evidence="2">Body</tissue>
    </source>
</reference>
<keyword evidence="1" id="KW-0812">Transmembrane</keyword>